<sequence>MTQLVTGMATSDISDKTVASSSKSSSESLPVFNKPEELTQFVAAQSTPSHETIFNNLPASTKSTQSLIKDDAEGIERNILASEECDFSQL</sequence>
<reference evidence="2" key="1">
    <citation type="journal article" date="2020" name="Stud. Mycol.">
        <title>101 Dothideomycetes genomes: a test case for predicting lifestyles and emergence of pathogens.</title>
        <authorList>
            <person name="Haridas S."/>
            <person name="Albert R."/>
            <person name="Binder M."/>
            <person name="Bloem J."/>
            <person name="Labutti K."/>
            <person name="Salamov A."/>
            <person name="Andreopoulos B."/>
            <person name="Baker S."/>
            <person name="Barry K."/>
            <person name="Bills G."/>
            <person name="Bluhm B."/>
            <person name="Cannon C."/>
            <person name="Castanera R."/>
            <person name="Culley D."/>
            <person name="Daum C."/>
            <person name="Ezra D."/>
            <person name="Gonzalez J."/>
            <person name="Henrissat B."/>
            <person name="Kuo A."/>
            <person name="Liang C."/>
            <person name="Lipzen A."/>
            <person name="Lutzoni F."/>
            <person name="Magnuson J."/>
            <person name="Mondo S."/>
            <person name="Nolan M."/>
            <person name="Ohm R."/>
            <person name="Pangilinan J."/>
            <person name="Park H.-J."/>
            <person name="Ramirez L."/>
            <person name="Alfaro M."/>
            <person name="Sun H."/>
            <person name="Tritt A."/>
            <person name="Yoshinaga Y."/>
            <person name="Zwiers L.-H."/>
            <person name="Turgeon B."/>
            <person name="Goodwin S."/>
            <person name="Spatafora J."/>
            <person name="Crous P."/>
            <person name="Grigoriev I."/>
        </authorList>
    </citation>
    <scope>NUCLEOTIDE SEQUENCE</scope>
    <source>
        <strain evidence="2">CBS 107.79</strain>
    </source>
</reference>
<dbReference type="Proteomes" id="UP000800036">
    <property type="component" value="Unassembled WGS sequence"/>
</dbReference>
<accession>A0A6A5UVU4</accession>
<protein>
    <submittedName>
        <fullName evidence="2">Uncharacterized protein</fullName>
    </submittedName>
</protein>
<dbReference type="EMBL" id="ML976738">
    <property type="protein sequence ID" value="KAF1967016.1"/>
    <property type="molecule type" value="Genomic_DNA"/>
</dbReference>
<keyword evidence="3" id="KW-1185">Reference proteome</keyword>
<feature type="region of interest" description="Disordered" evidence="1">
    <location>
        <begin position="1"/>
        <end position="30"/>
    </location>
</feature>
<name>A0A6A5UVU4_9PLEO</name>
<dbReference type="AlphaFoldDB" id="A0A6A5UVU4"/>
<feature type="compositionally biased region" description="Polar residues" evidence="1">
    <location>
        <begin position="1"/>
        <end position="12"/>
    </location>
</feature>
<proteinExistence type="predicted"/>
<evidence type="ECO:0000256" key="1">
    <source>
        <dbReference type="SAM" id="MobiDB-lite"/>
    </source>
</evidence>
<evidence type="ECO:0000313" key="3">
    <source>
        <dbReference type="Proteomes" id="UP000800036"/>
    </source>
</evidence>
<organism evidence="2 3">
    <name type="scientific">Bimuria novae-zelandiae CBS 107.79</name>
    <dbReference type="NCBI Taxonomy" id="1447943"/>
    <lineage>
        <taxon>Eukaryota</taxon>
        <taxon>Fungi</taxon>
        <taxon>Dikarya</taxon>
        <taxon>Ascomycota</taxon>
        <taxon>Pezizomycotina</taxon>
        <taxon>Dothideomycetes</taxon>
        <taxon>Pleosporomycetidae</taxon>
        <taxon>Pleosporales</taxon>
        <taxon>Massarineae</taxon>
        <taxon>Didymosphaeriaceae</taxon>
        <taxon>Bimuria</taxon>
    </lineage>
</organism>
<evidence type="ECO:0000313" key="2">
    <source>
        <dbReference type="EMBL" id="KAF1967016.1"/>
    </source>
</evidence>
<gene>
    <name evidence="2" type="ORF">BU23DRAFT_559688</name>
</gene>